<reference evidence="2 3" key="1">
    <citation type="submission" date="2019-09" db="EMBL/GenBank/DDBJ databases">
        <title>Genome sequencing of strain KACC 19322.</title>
        <authorList>
            <person name="Heo J."/>
            <person name="Kim S.-J."/>
            <person name="Kim J.-S."/>
            <person name="Hong S.-B."/>
            <person name="Kwon S.-W."/>
        </authorList>
    </citation>
    <scope>NUCLEOTIDE SEQUENCE [LARGE SCALE GENOMIC DNA]</scope>
    <source>
        <strain evidence="2 3">KACC 19322</strain>
    </source>
</reference>
<evidence type="ECO:0000313" key="3">
    <source>
        <dbReference type="Proteomes" id="UP000322159"/>
    </source>
</evidence>
<evidence type="ECO:0000259" key="1">
    <source>
        <dbReference type="Pfam" id="PF03190"/>
    </source>
</evidence>
<evidence type="ECO:0000313" key="2">
    <source>
        <dbReference type="EMBL" id="QEO09468.1"/>
    </source>
</evidence>
<dbReference type="Pfam" id="PF03190">
    <property type="entry name" value="Thioredox_DsbH"/>
    <property type="match status" value="1"/>
</dbReference>
<name>A0A5C1Y7T6_9MICO</name>
<dbReference type="AlphaFoldDB" id="A0A5C1Y7T6"/>
<dbReference type="InterPro" id="IPR036249">
    <property type="entry name" value="Thioredoxin-like_sf"/>
</dbReference>
<sequence>MANRLASAISPYLVGHAENPVDWWPWGEAAFAEAARRDVPVLVSIGYATCHWCHVMARESFSDPELAAYLNAQVVSIKVDREEHPEVDAAFLAAASAFTPQLGWPLTVFATPEGRVFYAGTYFPPQPVRGVPSFRQVLEAIVEAWADRRAEVEATGAAVAEALAARPDPGAGALPAEHALAAAVAELATFEDPQFGGFGADAKFPNAPVIAFLAERALGGDESAAALGRRLYDATQALRDPVEGGFFRYAVRRDWSEPHYERMLSDNAQLLDLATAFGDEPTADAVAGFLLEVLRLPGGAFASAQDSESLIDGVGSEGGYYALDAAGRAVQPPPRVDDKVLAGLNGLAIGALAGAGLRFARPDWVTAARAAADAVRATHVVGTPDGPRLRRASRDDRVSDAAATLEDYGGLACGLLRLALATGDPEPAVLAQALVEACGDDARIAVPGGGDAVLARRGIAVDADQTEGATPSGAALYADAAARLAALTDDAAHRERAERALAPLLAGALERPIAYGATLAVAARLANQPEQLVVVGPDAGDLVRRARGWAAPTRTVAIVSEAQARAFTEAGFELFAGRSALDGAPTAYLCEGFVCRLPTADAGVLGELLGGGLETRPLRGRSSTT</sequence>
<protein>
    <submittedName>
        <fullName evidence="2">Thioredoxin domain-containing protein</fullName>
    </submittedName>
</protein>
<dbReference type="EMBL" id="CP043504">
    <property type="protein sequence ID" value="QEO09468.1"/>
    <property type="molecule type" value="Genomic_DNA"/>
</dbReference>
<accession>A0A5C1Y7T6</accession>
<dbReference type="SUPFAM" id="SSF48208">
    <property type="entry name" value="Six-hairpin glycosidases"/>
    <property type="match status" value="1"/>
</dbReference>
<dbReference type="InterPro" id="IPR004879">
    <property type="entry name" value="Ssp411-like_TRX"/>
</dbReference>
<dbReference type="PANTHER" id="PTHR42899">
    <property type="entry name" value="SPERMATOGENESIS-ASSOCIATED PROTEIN 20"/>
    <property type="match status" value="1"/>
</dbReference>
<dbReference type="KEGG" id="lyk:FLP23_05250"/>
<dbReference type="PIRSF" id="PIRSF006402">
    <property type="entry name" value="UCP006402_thioredoxin"/>
    <property type="match status" value="1"/>
</dbReference>
<dbReference type="Gene3D" id="3.40.30.10">
    <property type="entry name" value="Glutaredoxin"/>
    <property type="match status" value="1"/>
</dbReference>
<dbReference type="OrthoDB" id="9762614at2"/>
<keyword evidence="3" id="KW-1185">Reference proteome</keyword>
<feature type="domain" description="Spermatogenesis-associated protein 20-like TRX" evidence="1">
    <location>
        <begin position="3"/>
        <end position="163"/>
    </location>
</feature>
<dbReference type="InterPro" id="IPR024705">
    <property type="entry name" value="Ssp411"/>
</dbReference>
<gene>
    <name evidence="2" type="ORF">FLP23_05250</name>
</gene>
<dbReference type="PANTHER" id="PTHR42899:SF1">
    <property type="entry name" value="SPERMATOGENESIS-ASSOCIATED PROTEIN 20"/>
    <property type="match status" value="1"/>
</dbReference>
<organism evidence="2 3">
    <name type="scientific">Protaetiibacter larvae</name>
    <dbReference type="NCBI Taxonomy" id="2592654"/>
    <lineage>
        <taxon>Bacteria</taxon>
        <taxon>Bacillati</taxon>
        <taxon>Actinomycetota</taxon>
        <taxon>Actinomycetes</taxon>
        <taxon>Micrococcales</taxon>
        <taxon>Microbacteriaceae</taxon>
        <taxon>Protaetiibacter</taxon>
    </lineage>
</organism>
<dbReference type="CDD" id="cd02955">
    <property type="entry name" value="SSP411"/>
    <property type="match status" value="1"/>
</dbReference>
<dbReference type="InterPro" id="IPR008928">
    <property type="entry name" value="6-hairpin_glycosidase_sf"/>
</dbReference>
<proteinExistence type="predicted"/>
<dbReference type="GO" id="GO:0005975">
    <property type="term" value="P:carbohydrate metabolic process"/>
    <property type="evidence" value="ECO:0007669"/>
    <property type="project" value="InterPro"/>
</dbReference>
<dbReference type="SUPFAM" id="SSF52833">
    <property type="entry name" value="Thioredoxin-like"/>
    <property type="match status" value="1"/>
</dbReference>
<dbReference type="Proteomes" id="UP000322159">
    <property type="component" value="Chromosome"/>
</dbReference>
<dbReference type="RefSeq" id="WP_149324889.1">
    <property type="nucleotide sequence ID" value="NZ_CP043504.1"/>
</dbReference>